<feature type="compositionally biased region" description="Polar residues" evidence="1">
    <location>
        <begin position="119"/>
        <end position="136"/>
    </location>
</feature>
<organism evidence="2">
    <name type="scientific">Schistocephalus solidus</name>
    <name type="common">Tapeworm</name>
    <dbReference type="NCBI Taxonomy" id="70667"/>
    <lineage>
        <taxon>Eukaryota</taxon>
        <taxon>Metazoa</taxon>
        <taxon>Spiralia</taxon>
        <taxon>Lophotrochozoa</taxon>
        <taxon>Platyhelminthes</taxon>
        <taxon>Cestoda</taxon>
        <taxon>Eucestoda</taxon>
        <taxon>Diphyllobothriidea</taxon>
        <taxon>Diphyllobothriidae</taxon>
        <taxon>Schistocephalus</taxon>
    </lineage>
</organism>
<feature type="compositionally biased region" description="Polar residues" evidence="1">
    <location>
        <begin position="51"/>
        <end position="76"/>
    </location>
</feature>
<feature type="compositionally biased region" description="Polar residues" evidence="1">
    <location>
        <begin position="148"/>
        <end position="183"/>
    </location>
</feature>
<accession>A0A0X3P8P0</accession>
<feature type="compositionally biased region" description="Polar residues" evidence="1">
    <location>
        <begin position="222"/>
        <end position="232"/>
    </location>
</feature>
<evidence type="ECO:0000313" key="2">
    <source>
        <dbReference type="EMBL" id="JAP47730.1"/>
    </source>
</evidence>
<dbReference type="AlphaFoldDB" id="A0A0X3P8P0"/>
<name>A0A0X3P8P0_SCHSO</name>
<gene>
    <name evidence="2" type="primary">MED4</name>
    <name evidence="2" type="ORF">TR164321</name>
</gene>
<reference evidence="2" key="1">
    <citation type="submission" date="2016-01" db="EMBL/GenBank/DDBJ databases">
        <title>Reference transcriptome for the parasite Schistocephalus solidus: insights into the molecular evolution of parasitism.</title>
        <authorList>
            <person name="Hebert F.O."/>
            <person name="Grambauer S."/>
            <person name="Barber I."/>
            <person name="Landry C.R."/>
            <person name="Aubin-Horth N."/>
        </authorList>
    </citation>
    <scope>NUCLEOTIDE SEQUENCE</scope>
</reference>
<feature type="region of interest" description="Disordered" evidence="1">
    <location>
        <begin position="51"/>
        <end position="294"/>
    </location>
</feature>
<feature type="compositionally biased region" description="Low complexity" evidence="1">
    <location>
        <begin position="210"/>
        <end position="221"/>
    </location>
</feature>
<proteinExistence type="predicted"/>
<feature type="compositionally biased region" description="Basic and acidic residues" evidence="1">
    <location>
        <begin position="283"/>
        <end position="294"/>
    </location>
</feature>
<sequence>MALWLPTIGFRGILDVHIRTKKEIRRGYLGHLDDSGNFRPSVNEEFAQAFPSTTNTPASSHPTPGCPGTNTTQSGATPAGHPIHAITNQSGFQTSTTQGPNVEQPGTYSPSIILPGVNMVSSPSAISAPNGSQGWNPSILPGDGGISNAGNSSQSPVAPGQQPRQANSLAAMLSGQSGINRSGSIAPPGVSPLSRIPQQPCGQLLSGRMSSSPSPVTITSSRQQNTLGSRNPGSRPGLQPGAIFSDSHAPSKLYRRKRQHLESGSGNESIEKLQTESSESSDEEFKRRNEHISF</sequence>
<evidence type="ECO:0000256" key="1">
    <source>
        <dbReference type="SAM" id="MobiDB-lite"/>
    </source>
</evidence>
<dbReference type="EMBL" id="GEEE01015495">
    <property type="protein sequence ID" value="JAP47730.1"/>
    <property type="molecule type" value="Transcribed_RNA"/>
</dbReference>
<feature type="compositionally biased region" description="Polar residues" evidence="1">
    <location>
        <begin position="86"/>
        <end position="110"/>
    </location>
</feature>
<protein>
    <submittedName>
        <fullName evidence="2">Mediator of RNA polymerase II transcription subunit 4</fullName>
    </submittedName>
</protein>